<evidence type="ECO:0000256" key="3">
    <source>
        <dbReference type="ARBA" id="ARBA00022694"/>
    </source>
</evidence>
<evidence type="ECO:0000256" key="7">
    <source>
        <dbReference type="HAMAP-Rule" id="MF_01161"/>
    </source>
</evidence>
<dbReference type="EC" id="6.3.4.19" evidence="7"/>
<keyword evidence="3 7" id="KW-0819">tRNA processing</keyword>
<comment type="function">
    <text evidence="7">Ligates lysine onto the cytidine present at position 34 of the AUA codon-specific tRNA(Ile) that contains the anticodon CAU, in an ATP-dependent manner. Cytidine is converted to lysidine, thus changing the amino acid specificity of the tRNA from methionine to isoleucine.</text>
</comment>
<dbReference type="NCBIfam" id="TIGR02432">
    <property type="entry name" value="lysidine_TilS_N"/>
    <property type="match status" value="1"/>
</dbReference>
<dbReference type="Proteomes" id="UP000092213">
    <property type="component" value="Chromosome"/>
</dbReference>
<dbReference type="GO" id="GO:0032267">
    <property type="term" value="F:tRNA(Ile)-lysidine synthase activity"/>
    <property type="evidence" value="ECO:0007669"/>
    <property type="project" value="UniProtKB-EC"/>
</dbReference>
<dbReference type="CDD" id="cd01992">
    <property type="entry name" value="TilS_N"/>
    <property type="match status" value="1"/>
</dbReference>
<evidence type="ECO:0000256" key="4">
    <source>
        <dbReference type="ARBA" id="ARBA00022741"/>
    </source>
</evidence>
<evidence type="ECO:0000256" key="6">
    <source>
        <dbReference type="ARBA" id="ARBA00048539"/>
    </source>
</evidence>
<dbReference type="RefSeq" id="WP_066672622.1">
    <property type="nucleotide sequence ID" value="NZ_CP016171.1"/>
</dbReference>
<dbReference type="Pfam" id="PF09179">
    <property type="entry name" value="TilS"/>
    <property type="match status" value="1"/>
</dbReference>
<dbReference type="EMBL" id="CP016171">
    <property type="protein sequence ID" value="ANN74631.1"/>
    <property type="molecule type" value="Genomic_DNA"/>
</dbReference>
<feature type="binding site" evidence="7">
    <location>
        <begin position="16"/>
        <end position="21"/>
    </location>
    <ligand>
        <name>ATP</name>
        <dbReference type="ChEBI" id="CHEBI:30616"/>
    </ligand>
</feature>
<gene>
    <name evidence="7" type="primary">tilS</name>
    <name evidence="10" type="ORF">BAU08_07425</name>
</gene>
<dbReference type="GO" id="GO:0005737">
    <property type="term" value="C:cytoplasm"/>
    <property type="evidence" value="ECO:0007669"/>
    <property type="project" value="UniProtKB-SubCell"/>
</dbReference>
<comment type="subcellular location">
    <subcellularLocation>
        <location evidence="7">Cytoplasm</location>
    </subcellularLocation>
</comment>
<evidence type="ECO:0000256" key="2">
    <source>
        <dbReference type="ARBA" id="ARBA00022598"/>
    </source>
</evidence>
<keyword evidence="2 7" id="KW-0436">Ligase</keyword>
<evidence type="ECO:0000256" key="1">
    <source>
        <dbReference type="ARBA" id="ARBA00022490"/>
    </source>
</evidence>
<name>A0A193G597_9BORD</name>
<dbReference type="PANTHER" id="PTHR43033:SF1">
    <property type="entry name" value="TRNA(ILE)-LYSIDINE SYNTHASE-RELATED"/>
    <property type="match status" value="1"/>
</dbReference>
<evidence type="ECO:0000313" key="10">
    <source>
        <dbReference type="EMBL" id="ANN74631.1"/>
    </source>
</evidence>
<comment type="catalytic activity">
    <reaction evidence="6 7">
        <text>cytidine(34) in tRNA(Ile2) + L-lysine + ATP = lysidine(34) in tRNA(Ile2) + AMP + diphosphate + H(+)</text>
        <dbReference type="Rhea" id="RHEA:43744"/>
        <dbReference type="Rhea" id="RHEA-COMP:10625"/>
        <dbReference type="Rhea" id="RHEA-COMP:10670"/>
        <dbReference type="ChEBI" id="CHEBI:15378"/>
        <dbReference type="ChEBI" id="CHEBI:30616"/>
        <dbReference type="ChEBI" id="CHEBI:32551"/>
        <dbReference type="ChEBI" id="CHEBI:33019"/>
        <dbReference type="ChEBI" id="CHEBI:82748"/>
        <dbReference type="ChEBI" id="CHEBI:83665"/>
        <dbReference type="ChEBI" id="CHEBI:456215"/>
        <dbReference type="EC" id="6.3.4.19"/>
    </reaction>
</comment>
<evidence type="ECO:0000259" key="9">
    <source>
        <dbReference type="Pfam" id="PF09179"/>
    </source>
</evidence>
<dbReference type="InterPro" id="IPR011063">
    <property type="entry name" value="TilS/TtcA_N"/>
</dbReference>
<keyword evidence="1 7" id="KW-0963">Cytoplasm</keyword>
<dbReference type="Pfam" id="PF01171">
    <property type="entry name" value="ATP_bind_3"/>
    <property type="match status" value="1"/>
</dbReference>
<dbReference type="GO" id="GO:0005524">
    <property type="term" value="F:ATP binding"/>
    <property type="evidence" value="ECO:0007669"/>
    <property type="project" value="UniProtKB-UniRule"/>
</dbReference>
<proteinExistence type="inferred from homology"/>
<dbReference type="SUPFAM" id="SSF82829">
    <property type="entry name" value="MesJ substrate recognition domain-like"/>
    <property type="match status" value="1"/>
</dbReference>
<dbReference type="PANTHER" id="PTHR43033">
    <property type="entry name" value="TRNA(ILE)-LYSIDINE SYNTHASE-RELATED"/>
    <property type="match status" value="1"/>
</dbReference>
<dbReference type="InterPro" id="IPR015262">
    <property type="entry name" value="tRNA_Ile_lys_synt_subst-bd"/>
</dbReference>
<comment type="similarity">
    <text evidence="7">Belongs to the tRNA(Ile)-lysidine synthase family.</text>
</comment>
<dbReference type="AlphaFoldDB" id="A0A193G597"/>
<reference evidence="10 11" key="1">
    <citation type="submission" date="2016-06" db="EMBL/GenBank/DDBJ databases">
        <title>Complete genome sequences of Bordetella bronchialis and Bordetella flabilis.</title>
        <authorList>
            <person name="LiPuma J.J."/>
            <person name="Spilker T."/>
        </authorList>
    </citation>
    <scope>NUCLEOTIDE SEQUENCE [LARGE SCALE GENOMIC DNA]</scope>
    <source>
        <strain evidence="10 11">AU17976</strain>
    </source>
</reference>
<keyword evidence="5 7" id="KW-0067">ATP-binding</keyword>
<evidence type="ECO:0000313" key="11">
    <source>
        <dbReference type="Proteomes" id="UP000092213"/>
    </source>
</evidence>
<dbReference type="HAMAP" id="MF_01161">
    <property type="entry name" value="tRNA_Ile_lys_synt"/>
    <property type="match status" value="1"/>
</dbReference>
<dbReference type="STRING" id="463025.BAU08_07425"/>
<feature type="domain" description="tRNA(Ile)-lysidine synthase substrate-binding" evidence="9">
    <location>
        <begin position="246"/>
        <end position="314"/>
    </location>
</feature>
<feature type="domain" description="tRNA(Ile)-lysidine/2-thiocytidine synthase N-terminal" evidence="8">
    <location>
        <begin position="12"/>
        <end position="194"/>
    </location>
</feature>
<dbReference type="InterPro" id="IPR012795">
    <property type="entry name" value="tRNA_Ile_lys_synt_N"/>
</dbReference>
<dbReference type="InterPro" id="IPR014729">
    <property type="entry name" value="Rossmann-like_a/b/a_fold"/>
</dbReference>
<dbReference type="Gene3D" id="1.20.59.20">
    <property type="match status" value="1"/>
</dbReference>
<organism evidence="10 11">
    <name type="scientific">Bordetella bronchialis</name>
    <dbReference type="NCBI Taxonomy" id="463025"/>
    <lineage>
        <taxon>Bacteria</taxon>
        <taxon>Pseudomonadati</taxon>
        <taxon>Pseudomonadota</taxon>
        <taxon>Betaproteobacteria</taxon>
        <taxon>Burkholderiales</taxon>
        <taxon>Alcaligenaceae</taxon>
        <taxon>Bordetella</taxon>
    </lineage>
</organism>
<dbReference type="SUPFAM" id="SSF52402">
    <property type="entry name" value="Adenine nucleotide alpha hydrolases-like"/>
    <property type="match status" value="1"/>
</dbReference>
<dbReference type="Gene3D" id="3.40.50.620">
    <property type="entry name" value="HUPs"/>
    <property type="match status" value="1"/>
</dbReference>
<protein>
    <recommendedName>
        <fullName evidence="7">tRNA(Ile)-lysidine synthase</fullName>
        <ecNumber evidence="7">6.3.4.19</ecNumber>
    </recommendedName>
    <alternativeName>
        <fullName evidence="7">tRNA(Ile)-2-lysyl-cytidine synthase</fullName>
    </alternativeName>
    <alternativeName>
        <fullName evidence="7">tRNA(Ile)-lysidine synthetase</fullName>
    </alternativeName>
</protein>
<comment type="domain">
    <text evidence="7">The N-terminal region contains the highly conserved SGGXDS motif, predicted to be a P-loop motif involved in ATP binding.</text>
</comment>
<evidence type="ECO:0000259" key="8">
    <source>
        <dbReference type="Pfam" id="PF01171"/>
    </source>
</evidence>
<keyword evidence="4 7" id="KW-0547">Nucleotide-binding</keyword>
<evidence type="ECO:0000256" key="5">
    <source>
        <dbReference type="ARBA" id="ARBA00022840"/>
    </source>
</evidence>
<dbReference type="GO" id="GO:0006400">
    <property type="term" value="P:tRNA modification"/>
    <property type="evidence" value="ECO:0007669"/>
    <property type="project" value="UniProtKB-UniRule"/>
</dbReference>
<sequence>MATVHQAALPAAVAVSGGADSVMLAVHAAQVARETGIPLHLFHVHHGLFEQADAWAQAVRRLGDTLGLPVHILHVQVPTDAGTGIEAAARQARYAALAGAAGALGVRHILLAHHRDDQAETVLLRLLRGAGPAGLAAMSPRTERDGLVYLRPWLDVPRDVIRAEAAAYAAREGWAPVQDPSNVDARYTRAALRNLLVPALNARWPGWQAIVARHARLAEEAAQILDEVASQDLAALEPSETGDSFSLARWRQLSPARQAQVLRYWLGRQGARMPTEARLAELLKQLRQLHSLGHDRQLVWNHARHTVRCVRGRVSVGPRG</sequence>
<dbReference type="InterPro" id="IPR012094">
    <property type="entry name" value="tRNA_Ile_lys_synt"/>
</dbReference>
<accession>A0A193G597</accession>